<protein>
    <submittedName>
        <fullName evidence="2">Helix-turn-helix domain-containing protein</fullName>
    </submittedName>
</protein>
<proteinExistence type="predicted"/>
<dbReference type="EMBL" id="JALGBI010000001">
    <property type="protein sequence ID" value="MCJ0763345.1"/>
    <property type="molecule type" value="Genomic_DNA"/>
</dbReference>
<comment type="caution">
    <text evidence="2">The sequence shown here is derived from an EMBL/GenBank/DDBJ whole genome shotgun (WGS) entry which is preliminary data.</text>
</comment>
<name>A0A9X1VU95_9BURK</name>
<dbReference type="AlphaFoldDB" id="A0A9X1VU95"/>
<dbReference type="CDD" id="cd00093">
    <property type="entry name" value="HTH_XRE"/>
    <property type="match status" value="1"/>
</dbReference>
<accession>A0A9X1VU95</accession>
<dbReference type="RefSeq" id="WP_243305938.1">
    <property type="nucleotide sequence ID" value="NZ_JALGBI010000001.1"/>
</dbReference>
<dbReference type="GO" id="GO:0003677">
    <property type="term" value="F:DNA binding"/>
    <property type="evidence" value="ECO:0007669"/>
    <property type="project" value="InterPro"/>
</dbReference>
<dbReference type="PROSITE" id="PS50943">
    <property type="entry name" value="HTH_CROC1"/>
    <property type="match status" value="1"/>
</dbReference>
<keyword evidence="3" id="KW-1185">Reference proteome</keyword>
<reference evidence="2" key="1">
    <citation type="submission" date="2022-03" db="EMBL/GenBank/DDBJ databases">
        <authorList>
            <person name="Woo C.Y."/>
        </authorList>
    </citation>
    <scope>NUCLEOTIDE SEQUENCE</scope>
    <source>
        <strain evidence="2">CYS-02</strain>
    </source>
</reference>
<organism evidence="2 3">
    <name type="scientific">Variovorax terrae</name>
    <dbReference type="NCBI Taxonomy" id="2923278"/>
    <lineage>
        <taxon>Bacteria</taxon>
        <taxon>Pseudomonadati</taxon>
        <taxon>Pseudomonadota</taxon>
        <taxon>Betaproteobacteria</taxon>
        <taxon>Burkholderiales</taxon>
        <taxon>Comamonadaceae</taxon>
        <taxon>Variovorax</taxon>
    </lineage>
</organism>
<feature type="domain" description="HTH cro/C1-type" evidence="1">
    <location>
        <begin position="26"/>
        <end position="79"/>
    </location>
</feature>
<dbReference type="SMART" id="SM00530">
    <property type="entry name" value="HTH_XRE"/>
    <property type="match status" value="1"/>
</dbReference>
<evidence type="ECO:0000313" key="3">
    <source>
        <dbReference type="Proteomes" id="UP001139447"/>
    </source>
</evidence>
<evidence type="ECO:0000313" key="2">
    <source>
        <dbReference type="EMBL" id="MCJ0763345.1"/>
    </source>
</evidence>
<dbReference type="Gene3D" id="1.10.260.40">
    <property type="entry name" value="lambda repressor-like DNA-binding domains"/>
    <property type="match status" value="1"/>
</dbReference>
<dbReference type="InterPro" id="IPR010982">
    <property type="entry name" value="Lambda_DNA-bd_dom_sf"/>
</dbReference>
<gene>
    <name evidence="2" type="ORF">MMF98_08995</name>
</gene>
<dbReference type="InterPro" id="IPR001387">
    <property type="entry name" value="Cro/C1-type_HTH"/>
</dbReference>
<dbReference type="Pfam" id="PF01381">
    <property type="entry name" value="HTH_3"/>
    <property type="match status" value="1"/>
</dbReference>
<dbReference type="Proteomes" id="UP001139447">
    <property type="component" value="Unassembled WGS sequence"/>
</dbReference>
<dbReference type="SUPFAM" id="SSF47413">
    <property type="entry name" value="lambda repressor-like DNA-binding domains"/>
    <property type="match status" value="1"/>
</dbReference>
<sequence>MARRLPSTHHASDPRVESLEGLGAAVRNARAQARMRIDDAAAFCGVSADVLSRLENGKSITTDRLFKVLDGLGLEVLVVSREQALKLKDLAQQQESE</sequence>
<evidence type="ECO:0000259" key="1">
    <source>
        <dbReference type="PROSITE" id="PS50943"/>
    </source>
</evidence>